<evidence type="ECO:0000313" key="1">
    <source>
        <dbReference type="EMBL" id="APC97577.1"/>
    </source>
</evidence>
<reference evidence="2" key="1">
    <citation type="submission" date="2014-10" db="EMBL/GenBank/DDBJ databases">
        <authorList>
            <person name="Kuske C.R."/>
            <person name="Challacombe J.F."/>
            <person name="Daligault H.E."/>
            <person name="Davenport K.W."/>
            <person name="Johnson S.L."/>
            <person name="Siddaramappa S."/>
            <person name="Petersen J.M."/>
        </authorList>
    </citation>
    <scope>NUCLEOTIDE SEQUENCE [LARGE SCALE GENOMIC DNA]</scope>
    <source>
        <strain evidence="2">CA97-1460</strain>
    </source>
</reference>
<sequence>MNKRFYILFTVLIFSFMLSGCKGLLGPDPNHLKMGDIAIRNYIVGASLEELPEGLRFADQKRPTPVNYKVTGSVVGKCDFEKISVKNQNYLKAESEGVTYIYDKYDQDFLIILCANAPDGDYVANVHLDFEVNGQKYSGDQTYNIKKTSEKKFSNTPA</sequence>
<dbReference type="AlphaFoldDB" id="A0A1J0KUZ0"/>
<dbReference type="KEGG" id="frc:KX01_260"/>
<organism evidence="1 2">
    <name type="scientific">Francisella frigiditurris</name>
    <dbReference type="NCBI Taxonomy" id="1542390"/>
    <lineage>
        <taxon>Bacteria</taxon>
        <taxon>Pseudomonadati</taxon>
        <taxon>Pseudomonadota</taxon>
        <taxon>Gammaproteobacteria</taxon>
        <taxon>Thiotrichales</taxon>
        <taxon>Francisellaceae</taxon>
        <taxon>Francisella</taxon>
    </lineage>
</organism>
<name>A0A1J0KUZ0_9GAMM</name>
<dbReference type="PROSITE" id="PS51257">
    <property type="entry name" value="PROKAR_LIPOPROTEIN"/>
    <property type="match status" value="1"/>
</dbReference>
<proteinExistence type="predicted"/>
<keyword evidence="2" id="KW-1185">Reference proteome</keyword>
<gene>
    <name evidence="1" type="ORF">KX01_260</name>
</gene>
<protein>
    <submittedName>
        <fullName evidence="1">Putative lipoprotein</fullName>
    </submittedName>
</protein>
<evidence type="ECO:0000313" key="2">
    <source>
        <dbReference type="Proteomes" id="UP000182521"/>
    </source>
</evidence>
<dbReference type="Proteomes" id="UP000182521">
    <property type="component" value="Chromosome"/>
</dbReference>
<keyword evidence="1" id="KW-0449">Lipoprotein</keyword>
<dbReference type="STRING" id="1542390.KX01_260"/>
<accession>A0A1J0KUZ0</accession>
<dbReference type="EMBL" id="CP009654">
    <property type="protein sequence ID" value="APC97577.1"/>
    <property type="molecule type" value="Genomic_DNA"/>
</dbReference>